<dbReference type="EMBL" id="NEVH01012098">
    <property type="protein sequence ID" value="PNF30317.1"/>
    <property type="molecule type" value="Genomic_DNA"/>
</dbReference>
<dbReference type="InParanoid" id="A0A2J7QP02"/>
<sequence length="506" mass="57499">MIKSLSSPEEVELQATKRNDRLTNQKLHNENGSDRISDTLSIKIPFSGNVSKHISPAENEYDDLCQLSPFSDISFGWEEITVNTHPISRYSACGIERRNSSGNECSNSHEQRNRTTENSDSVESIECALGSDVCCLGVTEATKEESNFKESKEGVAHYEHMAIKSAVTEEFVRDIYRMKETQHMSESEDSDSVSTCHSRRELVYSQKLVSDSASSVKLADSSCKKKKVHDVPRREGSGSDSTDDFIETSSLLSNEEYSLVTIGGASELENLTEEEEIWMIQCPISINPQDLQNEELVFGGKSDFTLQLGDGEKYETACYVDRKKPVPCLLPGRKKGSFKAKVLQPEGLIVIMEKVEIPELKITLPKQSNFQIPNGLTVRHPLFGQDYKEDLTAQKGFTNQHRRMIHEDLLIKPNRIKKEKKKDRNVNSGYISESKGTCDERQNLQTNDGWHKDNHHKNKKKNKNKEKQYDAEECKRKVDEDIFERSELLDAKRKKKKASMRKCIST</sequence>
<dbReference type="AlphaFoldDB" id="A0A2J7QP02"/>
<accession>A0A2J7QP02</accession>
<proteinExistence type="predicted"/>
<dbReference type="InterPro" id="IPR013240">
    <property type="entry name" value="DNA-dir_RNA_pol1_su_RPA34"/>
</dbReference>
<feature type="compositionally biased region" description="Basic and acidic residues" evidence="1">
    <location>
        <begin position="107"/>
        <end position="117"/>
    </location>
</feature>
<evidence type="ECO:0000313" key="2">
    <source>
        <dbReference type="EMBL" id="PNF30317.1"/>
    </source>
</evidence>
<organism evidence="2 3">
    <name type="scientific">Cryptotermes secundus</name>
    <dbReference type="NCBI Taxonomy" id="105785"/>
    <lineage>
        <taxon>Eukaryota</taxon>
        <taxon>Metazoa</taxon>
        <taxon>Ecdysozoa</taxon>
        <taxon>Arthropoda</taxon>
        <taxon>Hexapoda</taxon>
        <taxon>Insecta</taxon>
        <taxon>Pterygota</taxon>
        <taxon>Neoptera</taxon>
        <taxon>Polyneoptera</taxon>
        <taxon>Dictyoptera</taxon>
        <taxon>Blattodea</taxon>
        <taxon>Blattoidea</taxon>
        <taxon>Termitoidae</taxon>
        <taxon>Kalotermitidae</taxon>
        <taxon>Cryptotermitinae</taxon>
        <taxon>Cryptotermes</taxon>
    </lineage>
</organism>
<comment type="caution">
    <text evidence="2">The sequence shown here is derived from an EMBL/GenBank/DDBJ whole genome shotgun (WGS) entry which is preliminary data.</text>
</comment>
<evidence type="ECO:0000313" key="3">
    <source>
        <dbReference type="Proteomes" id="UP000235965"/>
    </source>
</evidence>
<keyword evidence="3" id="KW-1185">Reference proteome</keyword>
<dbReference type="OrthoDB" id="8197684at2759"/>
<protein>
    <submittedName>
        <fullName evidence="2">Uncharacterized protein</fullName>
    </submittedName>
</protein>
<dbReference type="GO" id="GO:0006360">
    <property type="term" value="P:transcription by RNA polymerase I"/>
    <property type="evidence" value="ECO:0007669"/>
    <property type="project" value="InterPro"/>
</dbReference>
<feature type="compositionally biased region" description="Basic and acidic residues" evidence="1">
    <location>
        <begin position="465"/>
        <end position="475"/>
    </location>
</feature>
<reference evidence="2 3" key="1">
    <citation type="submission" date="2017-12" db="EMBL/GenBank/DDBJ databases">
        <title>Hemimetabolous genomes reveal molecular basis of termite eusociality.</title>
        <authorList>
            <person name="Harrison M.C."/>
            <person name="Jongepier E."/>
            <person name="Robertson H.M."/>
            <person name="Arning N."/>
            <person name="Bitard-Feildel T."/>
            <person name="Chao H."/>
            <person name="Childers C.P."/>
            <person name="Dinh H."/>
            <person name="Doddapaneni H."/>
            <person name="Dugan S."/>
            <person name="Gowin J."/>
            <person name="Greiner C."/>
            <person name="Han Y."/>
            <person name="Hu H."/>
            <person name="Hughes D.S.T."/>
            <person name="Huylmans A.-K."/>
            <person name="Kemena C."/>
            <person name="Kremer L.P.M."/>
            <person name="Lee S.L."/>
            <person name="Lopez-Ezquerra A."/>
            <person name="Mallet L."/>
            <person name="Monroy-Kuhn J.M."/>
            <person name="Moser A."/>
            <person name="Murali S.C."/>
            <person name="Muzny D.M."/>
            <person name="Otani S."/>
            <person name="Piulachs M.-D."/>
            <person name="Poelchau M."/>
            <person name="Qu J."/>
            <person name="Schaub F."/>
            <person name="Wada-Katsumata A."/>
            <person name="Worley K.C."/>
            <person name="Xie Q."/>
            <person name="Ylla G."/>
            <person name="Poulsen M."/>
            <person name="Gibbs R.A."/>
            <person name="Schal C."/>
            <person name="Richards S."/>
            <person name="Belles X."/>
            <person name="Korb J."/>
            <person name="Bornberg-Bauer E."/>
        </authorList>
    </citation>
    <scope>NUCLEOTIDE SEQUENCE [LARGE SCALE GENOMIC DNA]</scope>
    <source>
        <tissue evidence="2">Whole body</tissue>
    </source>
</reference>
<dbReference type="Proteomes" id="UP000235965">
    <property type="component" value="Unassembled WGS sequence"/>
</dbReference>
<gene>
    <name evidence="2" type="ORF">B7P43_G15021</name>
</gene>
<feature type="region of interest" description="Disordered" evidence="1">
    <location>
        <begin position="1"/>
        <end position="34"/>
    </location>
</feature>
<feature type="compositionally biased region" description="Basic residues" evidence="1">
    <location>
        <begin position="453"/>
        <end position="464"/>
    </location>
</feature>
<name>A0A2J7QP02_9NEOP</name>
<feature type="compositionally biased region" description="Polar residues" evidence="1">
    <location>
        <begin position="426"/>
        <end position="435"/>
    </location>
</feature>
<evidence type="ECO:0000256" key="1">
    <source>
        <dbReference type="SAM" id="MobiDB-lite"/>
    </source>
</evidence>
<feature type="region of interest" description="Disordered" evidence="1">
    <location>
        <begin position="416"/>
        <end position="475"/>
    </location>
</feature>
<dbReference type="Pfam" id="PF08208">
    <property type="entry name" value="RNA_polI_A34"/>
    <property type="match status" value="1"/>
</dbReference>
<feature type="region of interest" description="Disordered" evidence="1">
    <location>
        <begin position="100"/>
        <end position="120"/>
    </location>
</feature>
<feature type="compositionally biased region" description="Basic and acidic residues" evidence="1">
    <location>
        <begin position="15"/>
        <end position="34"/>
    </location>
</feature>